<dbReference type="EMBL" id="OZ034820">
    <property type="protein sequence ID" value="CAL1403081.1"/>
    <property type="molecule type" value="Genomic_DNA"/>
</dbReference>
<organism evidence="2 3">
    <name type="scientific">Linum trigynum</name>
    <dbReference type="NCBI Taxonomy" id="586398"/>
    <lineage>
        <taxon>Eukaryota</taxon>
        <taxon>Viridiplantae</taxon>
        <taxon>Streptophyta</taxon>
        <taxon>Embryophyta</taxon>
        <taxon>Tracheophyta</taxon>
        <taxon>Spermatophyta</taxon>
        <taxon>Magnoliopsida</taxon>
        <taxon>eudicotyledons</taxon>
        <taxon>Gunneridae</taxon>
        <taxon>Pentapetalae</taxon>
        <taxon>rosids</taxon>
        <taxon>fabids</taxon>
        <taxon>Malpighiales</taxon>
        <taxon>Linaceae</taxon>
        <taxon>Linum</taxon>
    </lineage>
</organism>
<accession>A0AAV2FXN7</accession>
<evidence type="ECO:0000313" key="3">
    <source>
        <dbReference type="Proteomes" id="UP001497516"/>
    </source>
</evidence>
<evidence type="ECO:0000313" key="2">
    <source>
        <dbReference type="EMBL" id="CAL1403081.1"/>
    </source>
</evidence>
<evidence type="ECO:0000256" key="1">
    <source>
        <dbReference type="SAM" id="MobiDB-lite"/>
    </source>
</evidence>
<dbReference type="Proteomes" id="UP001497516">
    <property type="component" value="Chromosome 7"/>
</dbReference>
<sequence>MINPQDPHRRPLYQETPPPRMARSTSSPIHSDDNSDDDDVGLRYTSLKDIISGGSPTSHLWGAANYHHHEGNGNGYGYEFDPSSIAIRNHLVKHAASAYVSAATIISIRERSCMESCWEKVASFSCLVWGPLGVCFAPFCH</sequence>
<dbReference type="PANTHER" id="PTHR34569">
    <property type="entry name" value="EXPRESSED PROTEIN"/>
    <property type="match status" value="1"/>
</dbReference>
<proteinExistence type="predicted"/>
<dbReference type="AlphaFoldDB" id="A0AAV2FXN7"/>
<reference evidence="2 3" key="1">
    <citation type="submission" date="2024-04" db="EMBL/GenBank/DDBJ databases">
        <authorList>
            <person name="Fracassetti M."/>
        </authorList>
    </citation>
    <scope>NUCLEOTIDE SEQUENCE [LARGE SCALE GENOMIC DNA]</scope>
</reference>
<protein>
    <submittedName>
        <fullName evidence="2">Uncharacterized protein</fullName>
    </submittedName>
</protein>
<feature type="region of interest" description="Disordered" evidence="1">
    <location>
        <begin position="1"/>
        <end position="41"/>
    </location>
</feature>
<name>A0AAV2FXN7_9ROSI</name>
<gene>
    <name evidence="2" type="ORF">LTRI10_LOCUS43041</name>
</gene>
<keyword evidence="3" id="KW-1185">Reference proteome</keyword>
<dbReference type="PANTHER" id="PTHR34569:SF17">
    <property type="entry name" value="UBIQUITIN-PROTEIN LIGASE ARKADIA-A, PUTATIVE-RELATED"/>
    <property type="match status" value="1"/>
</dbReference>